<dbReference type="PANTHER" id="PTHR22946:SF9">
    <property type="entry name" value="POLYKETIDE TRANSFERASE AF380"/>
    <property type="match status" value="1"/>
</dbReference>
<dbReference type="InterPro" id="IPR029058">
    <property type="entry name" value="AB_hydrolase_fold"/>
</dbReference>
<protein>
    <recommendedName>
        <fullName evidence="6">Alpha/beta hydrolase family protein</fullName>
    </recommendedName>
</protein>
<dbReference type="InterPro" id="IPR050261">
    <property type="entry name" value="FrsA_esterase"/>
</dbReference>
<evidence type="ECO:0000313" key="5">
    <source>
        <dbReference type="Proteomes" id="UP000264006"/>
    </source>
</evidence>
<feature type="chain" id="PRO_5039642667" description="Alpha/beta hydrolase family protein" evidence="3">
    <location>
        <begin position="25"/>
        <end position="485"/>
    </location>
</feature>
<dbReference type="PANTHER" id="PTHR22946">
    <property type="entry name" value="DIENELACTONE HYDROLASE DOMAIN-CONTAINING PROTEIN-RELATED"/>
    <property type="match status" value="1"/>
</dbReference>
<dbReference type="GO" id="GO:0052689">
    <property type="term" value="F:carboxylic ester hydrolase activity"/>
    <property type="evidence" value="ECO:0007669"/>
    <property type="project" value="UniProtKB-ARBA"/>
</dbReference>
<evidence type="ECO:0008006" key="6">
    <source>
        <dbReference type="Google" id="ProtNLM"/>
    </source>
</evidence>
<dbReference type="Gene3D" id="3.40.50.1820">
    <property type="entry name" value="alpha/beta hydrolase"/>
    <property type="match status" value="1"/>
</dbReference>
<dbReference type="RefSeq" id="WP_114590008.1">
    <property type="nucleotide sequence ID" value="NZ_CP031165.1"/>
</dbReference>
<evidence type="ECO:0000256" key="1">
    <source>
        <dbReference type="ARBA" id="ARBA00008645"/>
    </source>
</evidence>
<dbReference type="SUPFAM" id="SSF53474">
    <property type="entry name" value="alpha/beta-Hydrolases"/>
    <property type="match status" value="1"/>
</dbReference>
<dbReference type="Proteomes" id="UP000264006">
    <property type="component" value="Chromosome"/>
</dbReference>
<organism evidence="4 5">
    <name type="scientific">Euzebya pacifica</name>
    <dbReference type="NCBI Taxonomy" id="1608957"/>
    <lineage>
        <taxon>Bacteria</taxon>
        <taxon>Bacillati</taxon>
        <taxon>Actinomycetota</taxon>
        <taxon>Nitriliruptoria</taxon>
        <taxon>Euzebyales</taxon>
    </lineage>
</organism>
<dbReference type="AlphaFoldDB" id="A0A346XSG3"/>
<accession>A0A346XSG3</accession>
<gene>
    <name evidence="4" type="ORF">DVS28_a0453</name>
</gene>
<keyword evidence="3" id="KW-0732">Signal</keyword>
<dbReference type="KEGG" id="euz:DVS28_a0453"/>
<sequence length="485" mass="52283">MRRPPIRLFLCLVLVLLLAAPATAADDYTDPEYRTHEADNLTRGRGMQLYQLATPAYHRAFVAASADSLARAQGHQLADATHGRAYVGASQYMSTWGVGNAEDYFDVTPREIAFVSQTGAKLYGHIWGSELPGPRPGVVITTGSIQGSNQMYWWAARALTAAGYVVMTYDVQGQGQSETFGHEPGSIAPTTEGVPFQQSFNFVQGTIDAMRFFLSTPDDPYVPATWTADDVVSQQASSDGERMDWVNPAWAVLDGDNIGIAGHSLGASAVTVVQQCSDESDRYLEVPDCHGESYPIRAVVGWDQLGTTDYEPVVPGMNQAADGYFLSPTPSPTAPDPDETLAAHTAWTAAGIDTYTVVVRAGTHLEWSQVAYHGPATRYGEALAAYYTVAWMDRWVPEDPTRNAVAYRALVEGPRPDDEAAPSSAAYMSVRRRGAFSLTDPTALAQDPDTAQAMEVVDLRDWAGRSAVGDWAGANADTVGAVLPD</sequence>
<reference evidence="4 5" key="1">
    <citation type="submission" date="2018-09" db="EMBL/GenBank/DDBJ databases">
        <title>Complete genome sequence of Euzebya sp. DY32-46 isolated from seawater of Pacific Ocean.</title>
        <authorList>
            <person name="Xu L."/>
            <person name="Wu Y.-H."/>
            <person name="Xu X.-W."/>
        </authorList>
    </citation>
    <scope>NUCLEOTIDE SEQUENCE [LARGE SCALE GENOMIC DNA]</scope>
    <source>
        <strain evidence="4 5">DY32-46</strain>
    </source>
</reference>
<feature type="signal peptide" evidence="3">
    <location>
        <begin position="1"/>
        <end position="24"/>
    </location>
</feature>
<keyword evidence="2" id="KW-0378">Hydrolase</keyword>
<name>A0A346XSG3_9ACTN</name>
<evidence type="ECO:0000313" key="4">
    <source>
        <dbReference type="EMBL" id="AXV05160.1"/>
    </source>
</evidence>
<comment type="similarity">
    <text evidence="1">Belongs to the AB hydrolase superfamily.</text>
</comment>
<dbReference type="OrthoDB" id="569821at2"/>
<proteinExistence type="inferred from homology"/>
<dbReference type="EMBL" id="CP031165">
    <property type="protein sequence ID" value="AXV05160.1"/>
    <property type="molecule type" value="Genomic_DNA"/>
</dbReference>
<evidence type="ECO:0000256" key="3">
    <source>
        <dbReference type="SAM" id="SignalP"/>
    </source>
</evidence>
<keyword evidence="5" id="KW-1185">Reference proteome</keyword>
<evidence type="ECO:0000256" key="2">
    <source>
        <dbReference type="ARBA" id="ARBA00022801"/>
    </source>
</evidence>